<sequence>MDWLKSVKSFIFTVHLHVQDNDNHHEGTDSLQIASPPDSSIHDVSSPLAMNLVLNHLFHGFLQIQVQIL</sequence>
<accession>A0A3P6ESE7</accession>
<dbReference type="EMBL" id="LR031876">
    <property type="protein sequence ID" value="VDD36555.1"/>
    <property type="molecule type" value="Genomic_DNA"/>
</dbReference>
<reference evidence="1" key="1">
    <citation type="submission" date="2018-11" db="EMBL/GenBank/DDBJ databases">
        <authorList>
            <consortium name="Genoscope - CEA"/>
            <person name="William W."/>
        </authorList>
    </citation>
    <scope>NUCLEOTIDE SEQUENCE</scope>
</reference>
<proteinExistence type="predicted"/>
<protein>
    <submittedName>
        <fullName evidence="1">Uncharacterized protein</fullName>
    </submittedName>
</protein>
<name>A0A3P6ESE7_BRAOL</name>
<dbReference type="AlphaFoldDB" id="A0A3P6ESE7"/>
<gene>
    <name evidence="1" type="ORF">BOLC7T42115H</name>
</gene>
<organism evidence="1">
    <name type="scientific">Brassica oleracea</name>
    <name type="common">Wild cabbage</name>
    <dbReference type="NCBI Taxonomy" id="3712"/>
    <lineage>
        <taxon>Eukaryota</taxon>
        <taxon>Viridiplantae</taxon>
        <taxon>Streptophyta</taxon>
        <taxon>Embryophyta</taxon>
        <taxon>Tracheophyta</taxon>
        <taxon>Spermatophyta</taxon>
        <taxon>Magnoliopsida</taxon>
        <taxon>eudicotyledons</taxon>
        <taxon>Gunneridae</taxon>
        <taxon>Pentapetalae</taxon>
        <taxon>rosids</taxon>
        <taxon>malvids</taxon>
        <taxon>Brassicales</taxon>
        <taxon>Brassicaceae</taxon>
        <taxon>Brassiceae</taxon>
        <taxon>Brassica</taxon>
    </lineage>
</organism>
<evidence type="ECO:0000313" key="1">
    <source>
        <dbReference type="EMBL" id="VDD36555.1"/>
    </source>
</evidence>